<evidence type="ECO:0000256" key="2">
    <source>
        <dbReference type="ARBA" id="ARBA00022603"/>
    </source>
</evidence>
<keyword evidence="4" id="KW-0949">S-adenosyl-L-methionine</keyword>
<dbReference type="GO" id="GO:0030435">
    <property type="term" value="P:sporulation resulting in formation of a cellular spore"/>
    <property type="evidence" value="ECO:0007669"/>
    <property type="project" value="UniProtKB-KW"/>
</dbReference>
<evidence type="ECO:0000256" key="8">
    <source>
        <dbReference type="ARBA" id="ARBA00023242"/>
    </source>
</evidence>
<dbReference type="GO" id="GO:0005634">
    <property type="term" value="C:nucleus"/>
    <property type="evidence" value="ECO:0007669"/>
    <property type="project" value="UniProtKB-SubCell"/>
</dbReference>
<keyword evidence="14" id="KW-1185">Reference proteome</keyword>
<gene>
    <name evidence="13" type="ORF">N7458_006900</name>
</gene>
<evidence type="ECO:0000256" key="1">
    <source>
        <dbReference type="ARBA" id="ARBA00004123"/>
    </source>
</evidence>
<feature type="compositionally biased region" description="Low complexity" evidence="12">
    <location>
        <begin position="142"/>
        <end position="160"/>
    </location>
</feature>
<organism evidence="13 14">
    <name type="scientific">Penicillium daleae</name>
    <dbReference type="NCBI Taxonomy" id="63821"/>
    <lineage>
        <taxon>Eukaryota</taxon>
        <taxon>Fungi</taxon>
        <taxon>Dikarya</taxon>
        <taxon>Ascomycota</taxon>
        <taxon>Pezizomycotina</taxon>
        <taxon>Eurotiomycetes</taxon>
        <taxon>Eurotiomycetidae</taxon>
        <taxon>Eurotiales</taxon>
        <taxon>Aspergillaceae</taxon>
        <taxon>Penicillium</taxon>
    </lineage>
</organism>
<dbReference type="GO" id="GO:0008168">
    <property type="term" value="F:methyltransferase activity"/>
    <property type="evidence" value="ECO:0007669"/>
    <property type="project" value="UniProtKB-KW"/>
</dbReference>
<proteinExistence type="inferred from homology"/>
<keyword evidence="5" id="KW-0749">Sporulation</keyword>
<comment type="similarity">
    <text evidence="9">Belongs to the methyltransferase superfamily. LaeA methyltransferase family.</text>
</comment>
<dbReference type="CDD" id="cd02440">
    <property type="entry name" value="AdoMet_MTases"/>
    <property type="match status" value="1"/>
</dbReference>
<name>A0AAD6C5G0_9EURO</name>
<dbReference type="EMBL" id="JAPVEA010000006">
    <property type="protein sequence ID" value="KAJ5450451.1"/>
    <property type="molecule type" value="Genomic_DNA"/>
</dbReference>
<comment type="subcellular location">
    <subcellularLocation>
        <location evidence="1">Nucleus</location>
    </subcellularLocation>
</comment>
<evidence type="ECO:0000256" key="9">
    <source>
        <dbReference type="ARBA" id="ARBA00038158"/>
    </source>
</evidence>
<keyword evidence="2" id="KW-0489">Methyltransferase</keyword>
<keyword evidence="8" id="KW-0539">Nucleus</keyword>
<dbReference type="Pfam" id="PF13489">
    <property type="entry name" value="Methyltransf_23"/>
    <property type="match status" value="1"/>
</dbReference>
<reference evidence="13" key="1">
    <citation type="submission" date="2022-12" db="EMBL/GenBank/DDBJ databases">
        <authorList>
            <person name="Petersen C."/>
        </authorList>
    </citation>
    <scope>NUCLEOTIDE SEQUENCE</scope>
    <source>
        <strain evidence="13">IBT 16125</strain>
    </source>
</reference>
<feature type="region of interest" description="Disordered" evidence="12">
    <location>
        <begin position="1"/>
        <end position="172"/>
    </location>
</feature>
<feature type="compositionally biased region" description="Basic and acidic residues" evidence="12">
    <location>
        <begin position="127"/>
        <end position="137"/>
    </location>
</feature>
<dbReference type="PANTHER" id="PTHR43591">
    <property type="entry name" value="METHYLTRANSFERASE"/>
    <property type="match status" value="1"/>
</dbReference>
<dbReference type="AlphaFoldDB" id="A0AAD6C5G0"/>
<evidence type="ECO:0000256" key="10">
    <source>
        <dbReference type="ARBA" id="ARBA00041581"/>
    </source>
</evidence>
<dbReference type="GO" id="GO:0032259">
    <property type="term" value="P:methylation"/>
    <property type="evidence" value="ECO:0007669"/>
    <property type="project" value="UniProtKB-KW"/>
</dbReference>
<evidence type="ECO:0000313" key="14">
    <source>
        <dbReference type="Proteomes" id="UP001213681"/>
    </source>
</evidence>
<dbReference type="PANTHER" id="PTHR43591:SF30">
    <property type="entry name" value="PROTEIN-METHIONINE METHYLTRANSFERASE LAEA"/>
    <property type="match status" value="1"/>
</dbReference>
<evidence type="ECO:0000256" key="5">
    <source>
        <dbReference type="ARBA" id="ARBA00022969"/>
    </source>
</evidence>
<feature type="compositionally biased region" description="Polar residues" evidence="12">
    <location>
        <begin position="76"/>
        <end position="92"/>
    </location>
</feature>
<comment type="catalytic activity">
    <reaction evidence="11">
        <text>L-methionyl-[protein] + S-adenosyl-L-methionine = S-methyl-L-methionyl-[protein] + S-adenosyl-L-homocysteine</text>
        <dbReference type="Rhea" id="RHEA:60560"/>
        <dbReference type="Rhea" id="RHEA-COMP:12313"/>
        <dbReference type="Rhea" id="RHEA-COMP:15592"/>
        <dbReference type="ChEBI" id="CHEBI:16044"/>
        <dbReference type="ChEBI" id="CHEBI:57856"/>
        <dbReference type="ChEBI" id="CHEBI:59789"/>
        <dbReference type="ChEBI" id="CHEBI:142742"/>
    </reaction>
    <physiologicalReaction direction="left-to-right" evidence="11">
        <dbReference type="Rhea" id="RHEA:60561"/>
    </physiologicalReaction>
</comment>
<dbReference type="Proteomes" id="UP001213681">
    <property type="component" value="Unassembled WGS sequence"/>
</dbReference>
<evidence type="ECO:0000256" key="11">
    <source>
        <dbReference type="ARBA" id="ARBA00047870"/>
    </source>
</evidence>
<dbReference type="RefSeq" id="XP_056765986.1">
    <property type="nucleotide sequence ID" value="XM_056910282.1"/>
</dbReference>
<keyword evidence="6" id="KW-0805">Transcription regulation</keyword>
<reference evidence="13" key="2">
    <citation type="journal article" date="2023" name="IMA Fungus">
        <title>Comparative genomic study of the Penicillium genus elucidates a diverse pangenome and 15 lateral gene transfer events.</title>
        <authorList>
            <person name="Petersen C."/>
            <person name="Sorensen T."/>
            <person name="Nielsen M.R."/>
            <person name="Sondergaard T.E."/>
            <person name="Sorensen J.L."/>
            <person name="Fitzpatrick D.A."/>
            <person name="Frisvad J.C."/>
            <person name="Nielsen K.L."/>
        </authorList>
    </citation>
    <scope>NUCLEOTIDE SEQUENCE</scope>
    <source>
        <strain evidence="13">IBT 16125</strain>
    </source>
</reference>
<sequence length="465" mass="52813">MLTDEQSGRNRLPPMLTSPPPPKRHKSESTPASEAGRSSRYYHSGSIPSSERYHSSSIPASDRYQSSSIPPRERYQSSSIPPSERYQTSSIPASDRYHNGSSAPANERARSRQTSTAMDIYMITDRNPSDKDGDRRIGRFLSNGSVASQASQASHASGSSPPVVVSNRTIPEKYPPYKENNRMYHSYRKGTYMLPCDDEEQDRLDIFHKLFTVARVSDGLIYAPHPKNSRILDLGCGTGIWSIEVANKYPDSFVVGVDLAPIQPQNHPKNCDFYAPFDFESPWVMGEDSWDLIHLQMGSGSVASWPSLYKRIFSHLRPGAWFEQVEIDFEPRCDDRSLSNLALRHWYTALKRATESTMRPLAHSSRETIRNLQEAGFTEIDHQMVGLPLNPWHDDEHERKVASWYNLAISESVESLSLAPFSRVYGWPIEKIKRLATDVKTEAFNKDLRCYNILHIYQARKPLAN</sequence>
<dbReference type="SUPFAM" id="SSF53335">
    <property type="entry name" value="S-adenosyl-L-methionine-dependent methyltransferases"/>
    <property type="match status" value="1"/>
</dbReference>
<keyword evidence="7" id="KW-0804">Transcription</keyword>
<dbReference type="GeneID" id="81600525"/>
<evidence type="ECO:0000256" key="12">
    <source>
        <dbReference type="SAM" id="MobiDB-lite"/>
    </source>
</evidence>
<dbReference type="InterPro" id="IPR029063">
    <property type="entry name" value="SAM-dependent_MTases_sf"/>
</dbReference>
<evidence type="ECO:0000256" key="6">
    <source>
        <dbReference type="ARBA" id="ARBA00023015"/>
    </source>
</evidence>
<evidence type="ECO:0000256" key="7">
    <source>
        <dbReference type="ARBA" id="ARBA00023163"/>
    </source>
</evidence>
<comment type="caution">
    <text evidence="13">The sequence shown here is derived from an EMBL/GenBank/DDBJ whole genome shotgun (WGS) entry which is preliminary data.</text>
</comment>
<evidence type="ECO:0000256" key="4">
    <source>
        <dbReference type="ARBA" id="ARBA00022691"/>
    </source>
</evidence>
<protein>
    <recommendedName>
        <fullName evidence="10">Velvet complex subunit laeA</fullName>
    </recommendedName>
</protein>
<evidence type="ECO:0000256" key="3">
    <source>
        <dbReference type="ARBA" id="ARBA00022679"/>
    </source>
</evidence>
<feature type="compositionally biased region" description="Polar residues" evidence="12">
    <location>
        <begin position="55"/>
        <end position="69"/>
    </location>
</feature>
<keyword evidence="3" id="KW-0808">Transferase</keyword>
<dbReference type="Gene3D" id="3.40.50.150">
    <property type="entry name" value="Vaccinia Virus protein VP39"/>
    <property type="match status" value="1"/>
</dbReference>
<evidence type="ECO:0000313" key="13">
    <source>
        <dbReference type="EMBL" id="KAJ5450451.1"/>
    </source>
</evidence>
<accession>A0AAD6C5G0</accession>